<protein>
    <submittedName>
        <fullName evidence="2">Uncharacterized protein</fullName>
    </submittedName>
</protein>
<gene>
    <name evidence="2" type="ORF">C1N32_20620</name>
</gene>
<evidence type="ECO:0000313" key="3">
    <source>
        <dbReference type="Proteomes" id="UP000236449"/>
    </source>
</evidence>
<name>A0A2J8HSC7_VIBDI</name>
<evidence type="ECO:0000313" key="2">
    <source>
        <dbReference type="EMBL" id="PNI01169.1"/>
    </source>
</evidence>
<reference evidence="2 3" key="1">
    <citation type="submission" date="2018-01" db="EMBL/GenBank/DDBJ databases">
        <title>Draft genome sequences of six Vibrio diazotrophicus strains isolated from deep-sea sediments of the Baltic Sea.</title>
        <authorList>
            <person name="Castillo D."/>
            <person name="Vandieken V."/>
            <person name="Chiang O."/>
            <person name="Middelboe M."/>
        </authorList>
    </citation>
    <scope>NUCLEOTIDE SEQUENCE [LARGE SCALE GENOMIC DNA]</scope>
    <source>
        <strain evidence="2 3">60.27F</strain>
    </source>
</reference>
<dbReference type="OrthoDB" id="5886987at2"/>
<dbReference type="RefSeq" id="WP_102967275.1">
    <property type="nucleotide sequence ID" value="NZ_POSK01000023.1"/>
</dbReference>
<evidence type="ECO:0000256" key="1">
    <source>
        <dbReference type="SAM" id="MobiDB-lite"/>
    </source>
</evidence>
<feature type="region of interest" description="Disordered" evidence="1">
    <location>
        <begin position="1"/>
        <end position="31"/>
    </location>
</feature>
<sequence>MKGIDPETGLTVSGSEQAKQRLKKAITTQTASVEKRRKVGGTFRKQFGLASEQDRMTAINRIHRIIANPDNELSDIVDPVVSASIGLSGLIIKVDYTFNGKPESLTL</sequence>
<dbReference type="AlphaFoldDB" id="A0A2J8HSC7"/>
<proteinExistence type="predicted"/>
<comment type="caution">
    <text evidence="2">The sequence shown here is derived from an EMBL/GenBank/DDBJ whole genome shotgun (WGS) entry which is preliminary data.</text>
</comment>
<dbReference type="EMBL" id="POSK01000023">
    <property type="protein sequence ID" value="PNI01169.1"/>
    <property type="molecule type" value="Genomic_DNA"/>
</dbReference>
<dbReference type="Proteomes" id="UP000236449">
    <property type="component" value="Unassembled WGS sequence"/>
</dbReference>
<accession>A0A2J8HSC7</accession>
<organism evidence="2 3">
    <name type="scientific">Vibrio diazotrophicus</name>
    <dbReference type="NCBI Taxonomy" id="685"/>
    <lineage>
        <taxon>Bacteria</taxon>
        <taxon>Pseudomonadati</taxon>
        <taxon>Pseudomonadota</taxon>
        <taxon>Gammaproteobacteria</taxon>
        <taxon>Vibrionales</taxon>
        <taxon>Vibrionaceae</taxon>
        <taxon>Vibrio</taxon>
    </lineage>
</organism>